<gene>
    <name evidence="3" type="ORF">HINF_LOCUS32554</name>
    <name evidence="4" type="ORF">HINF_LOCUS43634</name>
</gene>
<keyword evidence="1" id="KW-0175">Coiled coil</keyword>
<feature type="coiled-coil region" evidence="1">
    <location>
        <begin position="283"/>
        <end position="317"/>
    </location>
</feature>
<dbReference type="InterPro" id="IPR039313">
    <property type="entry name" value="HIT4"/>
</dbReference>
<evidence type="ECO:0000313" key="5">
    <source>
        <dbReference type="Proteomes" id="UP001642409"/>
    </source>
</evidence>
<dbReference type="EMBL" id="CAXDID020000182">
    <property type="protein sequence ID" value="CAL6049910.1"/>
    <property type="molecule type" value="Genomic_DNA"/>
</dbReference>
<protein>
    <submittedName>
        <fullName evidence="3">Uncharacterized protein</fullName>
    </submittedName>
</protein>
<accession>A0AA86PRM5</accession>
<evidence type="ECO:0000256" key="2">
    <source>
        <dbReference type="SAM" id="MobiDB-lite"/>
    </source>
</evidence>
<feature type="region of interest" description="Disordered" evidence="2">
    <location>
        <begin position="1"/>
        <end position="20"/>
    </location>
</feature>
<reference evidence="4 5" key="2">
    <citation type="submission" date="2024-07" db="EMBL/GenBank/DDBJ databases">
        <authorList>
            <person name="Akdeniz Z."/>
        </authorList>
    </citation>
    <scope>NUCLEOTIDE SEQUENCE [LARGE SCALE GENOMIC DNA]</scope>
</reference>
<dbReference type="PANTHER" id="PTHR33704:SF1">
    <property type="entry name" value="PROTEIN HEAT INTOLERANT 4-RELATED"/>
    <property type="match status" value="1"/>
</dbReference>
<evidence type="ECO:0000313" key="3">
    <source>
        <dbReference type="EMBL" id="CAI9944909.1"/>
    </source>
</evidence>
<proteinExistence type="predicted"/>
<dbReference type="AlphaFoldDB" id="A0AA86PRM5"/>
<name>A0AA86PRM5_9EUKA</name>
<comment type="caution">
    <text evidence="3">The sequence shown here is derived from an EMBL/GenBank/DDBJ whole genome shotgun (WGS) entry which is preliminary data.</text>
</comment>
<dbReference type="GO" id="GO:1900034">
    <property type="term" value="P:regulation of cellular response to heat"/>
    <property type="evidence" value="ECO:0007669"/>
    <property type="project" value="InterPro"/>
</dbReference>
<keyword evidence="5" id="KW-1185">Reference proteome</keyword>
<dbReference type="Proteomes" id="UP001642409">
    <property type="component" value="Unassembled WGS sequence"/>
</dbReference>
<organism evidence="3">
    <name type="scientific">Hexamita inflata</name>
    <dbReference type="NCBI Taxonomy" id="28002"/>
    <lineage>
        <taxon>Eukaryota</taxon>
        <taxon>Metamonada</taxon>
        <taxon>Diplomonadida</taxon>
        <taxon>Hexamitidae</taxon>
        <taxon>Hexamitinae</taxon>
        <taxon>Hexamita</taxon>
    </lineage>
</organism>
<evidence type="ECO:0000256" key="1">
    <source>
        <dbReference type="SAM" id="Coils"/>
    </source>
</evidence>
<sequence length="347" mass="39815">MPADIAPESSRPKLQRKKQSLRFQPRTLKQKTPEYHASELYKRAFFIGTEPEQYGEIYKHAWQFPTLVADLAHGARIEQSLREKKYVYVFGQTEPSVGQDLKIVTVPVLVALSSSAPLDLKIACTSVQATEVYQYELADFNCNLQNYEIAKVLLNEEKSGLRGNYPKESLNVQIVHNTRTRLLSKITDQEEINKYTYSLLYLKTKSCLQTQLKSCHRASGADVVVELNGKSQNISIDLDDDFEYQAKFYILKYFTEGIDFNSINVDQAEVKPELVQQVAQKFKETKQKVVEEYKKKKAALEEELKQVEAQGIEIKVQKYYGKCEGLGYKDQKSAFVNRFVGKADLFE</sequence>
<reference evidence="3" key="1">
    <citation type="submission" date="2023-06" db="EMBL/GenBank/DDBJ databases">
        <authorList>
            <person name="Kurt Z."/>
        </authorList>
    </citation>
    <scope>NUCLEOTIDE SEQUENCE</scope>
</reference>
<evidence type="ECO:0000313" key="4">
    <source>
        <dbReference type="EMBL" id="CAL6049910.1"/>
    </source>
</evidence>
<dbReference type="EMBL" id="CATOUU010000735">
    <property type="protein sequence ID" value="CAI9944909.1"/>
    <property type="molecule type" value="Genomic_DNA"/>
</dbReference>
<dbReference type="PANTHER" id="PTHR33704">
    <property type="entry name" value="PROTEIN HEAT INTOLERANT 4-RELATED"/>
    <property type="match status" value="1"/>
</dbReference>